<feature type="compositionally biased region" description="Acidic residues" evidence="1">
    <location>
        <begin position="65"/>
        <end position="76"/>
    </location>
</feature>
<name>A0A5J6VLY8_9VIRU</name>
<proteinExistence type="predicted"/>
<evidence type="ECO:0000313" key="2">
    <source>
        <dbReference type="EMBL" id="QFG74908.1"/>
    </source>
</evidence>
<sequence length="92" mass="11086">MESSTIVILPGESVFTLSPHEKMKWFDAWEMRYNRYEEEDYIRLASKKWDEDYLFSWEYNKPGQEQEESDISDDSSTDTSESDHSDEDYYSE</sequence>
<feature type="region of interest" description="Disordered" evidence="1">
    <location>
        <begin position="60"/>
        <end position="92"/>
    </location>
</feature>
<accession>A0A5J6VLY8</accession>
<organism evidence="2">
    <name type="scientific">Megaviridae environmental sample</name>
    <dbReference type="NCBI Taxonomy" id="1737588"/>
    <lineage>
        <taxon>Viruses</taxon>
        <taxon>Varidnaviria</taxon>
        <taxon>Bamfordvirae</taxon>
        <taxon>Nucleocytoviricota</taxon>
        <taxon>Megaviricetes</taxon>
        <taxon>Imitervirales</taxon>
        <taxon>Mimiviridae</taxon>
        <taxon>environmental samples</taxon>
    </lineage>
</organism>
<evidence type="ECO:0000256" key="1">
    <source>
        <dbReference type="SAM" id="MobiDB-lite"/>
    </source>
</evidence>
<reference evidence="2" key="1">
    <citation type="journal article" date="2019" name="Philos. Trans. R. Soc. Lond., B, Biol. Sci.">
        <title>Targeted metagenomic recovery of four divergent viruses reveals shared and distinctive characteristics of giant viruses of marine eukaryotes.</title>
        <authorList>
            <person name="Needham D.M."/>
            <person name="Poirier C."/>
            <person name="Hehenberger E."/>
            <person name="Jimenez V."/>
            <person name="Swalwell J.E."/>
            <person name="Santoro A.E."/>
            <person name="Worden A.Z."/>
        </authorList>
    </citation>
    <scope>NUCLEOTIDE SEQUENCE</scope>
    <source>
        <strain evidence="2">OPacV-421</strain>
    </source>
</reference>
<dbReference type="EMBL" id="MN448295">
    <property type="protein sequence ID" value="QFG74908.1"/>
    <property type="molecule type" value="Genomic_DNA"/>
</dbReference>
<protein>
    <submittedName>
        <fullName evidence="2">Uncharacterized protein</fullName>
    </submittedName>
</protein>